<proteinExistence type="inferred from homology"/>
<dbReference type="PANTHER" id="PTHR42892:SF1">
    <property type="entry name" value="GLUCOSAMINE-6-PHOSPHATE ISOMERASE"/>
    <property type="match status" value="1"/>
</dbReference>
<gene>
    <name evidence="3" type="ORF">KIPB_003398</name>
</gene>
<dbReference type="PANTHER" id="PTHR42892">
    <property type="entry name" value="GLUCOSAMINE-6-PHOSPHATE DEAMINASE-LIKE PROTEIN BT_0258-RELATED"/>
    <property type="match status" value="1"/>
</dbReference>
<feature type="non-terminal residue" evidence="3">
    <location>
        <position position="1"/>
    </location>
</feature>
<reference evidence="3 4" key="1">
    <citation type="journal article" date="2018" name="PLoS ONE">
        <title>The draft genome of Kipferlia bialata reveals reductive genome evolution in fornicate parasites.</title>
        <authorList>
            <person name="Tanifuji G."/>
            <person name="Takabayashi S."/>
            <person name="Kume K."/>
            <person name="Takagi M."/>
            <person name="Nakayama T."/>
            <person name="Kamikawa R."/>
            <person name="Inagaki Y."/>
            <person name="Hashimoto T."/>
        </authorList>
    </citation>
    <scope>NUCLEOTIDE SEQUENCE [LARGE SCALE GENOMIC DNA]</scope>
    <source>
        <strain evidence="3">NY0173</strain>
    </source>
</reference>
<dbReference type="Pfam" id="PF02585">
    <property type="entry name" value="PIG-L"/>
    <property type="match status" value="1"/>
</dbReference>
<sequence>KGDREIVLILGSDRLSLRVLARVVELDAHKHTSSPSTLLAKCTVVPLFTLTDPATGSPLPSHNHHGHSLQSVLLDTCPPKRYVWEDTEEIASLVTDAGSVDLVLFAPEVDGHAGVMGVRDTQPGPVMVPYQHRLRMSDDCGGFEHTPSEAYAVGMGCLSTAKKIIVVAVSELYGEALVKTLDPPHPSADPTSLSLLVSQKTLSLYVDPFAVLALPCIATPWLHATSTLWTQSPRLVKSAVVWTAQQTGKAIPTLTSKDFLQRGLGGLIAKRGLSALLSTVQRDIADRVRFACPIVPLSASDPHPTVVVFSPHPDDDVVSMGGTLSNLQAHGCDVHVAYMVSGSNAVSTDSVLAHSRFAETLADLNPALKGVSEWIKDNMDSKEIGIQLKGAVRRTEATAAVEGMGVPQDHVHFLDLPFYTTKSAPEAPENVDRVSKLLNALQPSHLFLAADLCDPHGTHGACYEALKAALSTFSLSPPLPPCKCSLCTQGMAPSASQLVPLLGALSPPDQTHTQPEHPRLWLYRGAWQDYPADQADVILALTGEQLTQKLVAIQRHFSQGAGAMFKGTDSREFWERARDRNKALADELAQLGQGTYVAAEAFTTGFELP</sequence>
<dbReference type="Gene3D" id="3.40.50.10320">
    <property type="entry name" value="LmbE-like"/>
    <property type="match status" value="1"/>
</dbReference>
<comment type="similarity">
    <text evidence="1">Belongs to the PIGL family.</text>
</comment>
<dbReference type="InterPro" id="IPR003737">
    <property type="entry name" value="GlcNAc_PI_deacetylase-related"/>
</dbReference>
<evidence type="ECO:0000313" key="4">
    <source>
        <dbReference type="Proteomes" id="UP000265618"/>
    </source>
</evidence>
<evidence type="ECO:0000256" key="1">
    <source>
        <dbReference type="ARBA" id="ARBA00006066"/>
    </source>
</evidence>
<dbReference type="SUPFAM" id="SSF102588">
    <property type="entry name" value="LmbE-like"/>
    <property type="match status" value="1"/>
</dbReference>
<comment type="caution">
    <text evidence="3">The sequence shown here is derived from an EMBL/GenBank/DDBJ whole genome shotgun (WGS) entry which is preliminary data.</text>
</comment>
<dbReference type="InterPro" id="IPR052960">
    <property type="entry name" value="GlcN6P_deaminase-like"/>
</dbReference>
<dbReference type="EMBL" id="BDIP01000648">
    <property type="protein sequence ID" value="GIQ82289.1"/>
    <property type="molecule type" value="Genomic_DNA"/>
</dbReference>
<dbReference type="AlphaFoldDB" id="A0A9K3GFQ7"/>
<dbReference type="GO" id="GO:0000225">
    <property type="term" value="F:N-acetylglucosaminylphosphatidylinositol deacetylase activity"/>
    <property type="evidence" value="ECO:0007669"/>
    <property type="project" value="UniProtKB-EC"/>
</dbReference>
<dbReference type="InterPro" id="IPR024078">
    <property type="entry name" value="LmbE-like_dom_sf"/>
</dbReference>
<evidence type="ECO:0000313" key="3">
    <source>
        <dbReference type="EMBL" id="GIQ82289.1"/>
    </source>
</evidence>
<dbReference type="Proteomes" id="UP000265618">
    <property type="component" value="Unassembled WGS sequence"/>
</dbReference>
<evidence type="ECO:0000256" key="2">
    <source>
        <dbReference type="ARBA" id="ARBA00012176"/>
    </source>
</evidence>
<organism evidence="3 4">
    <name type="scientific">Kipferlia bialata</name>
    <dbReference type="NCBI Taxonomy" id="797122"/>
    <lineage>
        <taxon>Eukaryota</taxon>
        <taxon>Metamonada</taxon>
        <taxon>Carpediemonas-like organisms</taxon>
        <taxon>Kipferlia</taxon>
    </lineage>
</organism>
<dbReference type="EC" id="3.5.1.89" evidence="2"/>
<name>A0A9K3GFQ7_9EUKA</name>
<accession>A0A9K3GFQ7</accession>
<keyword evidence="4" id="KW-1185">Reference proteome</keyword>
<protein>
    <recommendedName>
        <fullName evidence="2">N-acetylglucosaminylphosphatidylinositol deacetylase</fullName>
        <ecNumber evidence="2">3.5.1.89</ecNumber>
    </recommendedName>
</protein>
<dbReference type="OrthoDB" id="10057450at2759"/>